<keyword evidence="4" id="KW-0677">Repeat</keyword>
<evidence type="ECO:0000256" key="1">
    <source>
        <dbReference type="ARBA" id="ARBA00004496"/>
    </source>
</evidence>
<dbReference type="InterPro" id="IPR029495">
    <property type="entry name" value="NACHT-assoc"/>
</dbReference>
<dbReference type="GO" id="GO:0005737">
    <property type="term" value="C:cytoplasm"/>
    <property type="evidence" value="ECO:0007669"/>
    <property type="project" value="UniProtKB-SubCell"/>
</dbReference>
<dbReference type="Pfam" id="PF17779">
    <property type="entry name" value="WHD_NOD2"/>
    <property type="match status" value="1"/>
</dbReference>
<feature type="domain" description="NACHT" evidence="7">
    <location>
        <begin position="126"/>
        <end position="260"/>
    </location>
</feature>
<sequence>MFVKNELKKMHEILSPDYLEMEEDDMSKDDNKKQKSKSREAFVTIVLHLLKRIKQEELADCLQRNSTLLNQIYTELYITEGGTAEVNDEHEVRQIETTSRKADKPNTTIRLDNIFKTSPEIDEPIRTVLTKGVAGIGKTVLTQKFTLDWAEEKSNQDIQFIFPFTFKELNVLKEEKFSLVELVHHFFIETKQAGICSFEDFQVVFIFDGLDECRLPLDFHKIKILTDSRKSTSVDVLLTNLIRGNLLPSAHIWITTRPAAANQIPPECVDMVTEVRGFTDPQKEEYFRKRFRDKKQASRIIPHIKTSQSLHIMCHIPIFCWINATVLEDVLKTKEQRDMPKTLTELYIHFLVVQAKVKKVKYDGGSETDPHWSPESRKMVECLGKLAFDQLQKGNLIFYESDLTECGIDITAASVYSGVFTEIFKEERGLYQDKVFCFVHLSIQEFLAALHVHLTFYNFCVNLLEGETSAWSKALNKLKLQNCGGQFLHKSAVDKALESPNGHLDLFLRFLLGLSLQSNQALLRGLLTQTGMKQSINLFHCLNELHDRALVGELQQSLNLFTRKIKTEFAALCVFSLRLNNCNLTERSCEALSLSLKVEGCYTCNLSEKICGTMSSVLSLQFSSLREMDLKNNNLRDTGVKALSAGLRSPHCKLETLRSEIINCLVDEHFEIWIA</sequence>
<evidence type="ECO:0000256" key="6">
    <source>
        <dbReference type="ARBA" id="ARBA00022840"/>
    </source>
</evidence>
<dbReference type="Gene3D" id="3.40.50.300">
    <property type="entry name" value="P-loop containing nucleotide triphosphate hydrolases"/>
    <property type="match status" value="1"/>
</dbReference>
<dbReference type="Ensembl" id="ENSNBRT00000028938.1">
    <property type="protein sequence ID" value="ENSNBRP00000028196.1"/>
    <property type="gene ID" value="ENSNBRG00000021485.1"/>
</dbReference>
<dbReference type="Pfam" id="PF17776">
    <property type="entry name" value="NLRC4_HD2"/>
    <property type="match status" value="1"/>
</dbReference>
<reference evidence="8" key="2">
    <citation type="submission" date="2025-09" db="UniProtKB">
        <authorList>
            <consortium name="Ensembl"/>
        </authorList>
    </citation>
    <scope>IDENTIFICATION</scope>
</reference>
<reference evidence="8" key="1">
    <citation type="submission" date="2025-08" db="UniProtKB">
        <authorList>
            <consortium name="Ensembl"/>
        </authorList>
    </citation>
    <scope>IDENTIFICATION</scope>
</reference>
<evidence type="ECO:0000313" key="8">
    <source>
        <dbReference type="Ensembl" id="ENSNBRP00000028196.1"/>
    </source>
</evidence>
<evidence type="ECO:0000256" key="4">
    <source>
        <dbReference type="ARBA" id="ARBA00022737"/>
    </source>
</evidence>
<dbReference type="STRING" id="32507.ENSNBRP00000028196"/>
<evidence type="ECO:0000256" key="3">
    <source>
        <dbReference type="ARBA" id="ARBA00022614"/>
    </source>
</evidence>
<dbReference type="InterPro" id="IPR032675">
    <property type="entry name" value="LRR_dom_sf"/>
</dbReference>
<organism evidence="8 9">
    <name type="scientific">Neolamprologus brichardi</name>
    <name type="common">Fairy cichlid</name>
    <name type="synonym">Lamprologus brichardi</name>
    <dbReference type="NCBI Taxonomy" id="32507"/>
    <lineage>
        <taxon>Eukaryota</taxon>
        <taxon>Metazoa</taxon>
        <taxon>Chordata</taxon>
        <taxon>Craniata</taxon>
        <taxon>Vertebrata</taxon>
        <taxon>Euteleostomi</taxon>
        <taxon>Actinopterygii</taxon>
        <taxon>Neopterygii</taxon>
        <taxon>Teleostei</taxon>
        <taxon>Neoteleostei</taxon>
        <taxon>Acanthomorphata</taxon>
        <taxon>Ovalentaria</taxon>
        <taxon>Cichlomorphae</taxon>
        <taxon>Cichliformes</taxon>
        <taxon>Cichlidae</taxon>
        <taxon>African cichlids</taxon>
        <taxon>Pseudocrenilabrinae</taxon>
        <taxon>Lamprologini</taxon>
        <taxon>Neolamprologus</taxon>
    </lineage>
</organism>
<protein>
    <recommendedName>
        <fullName evidence="7">NACHT domain-containing protein</fullName>
    </recommendedName>
</protein>
<comment type="subcellular location">
    <subcellularLocation>
        <location evidence="1">Cytoplasm</location>
    </subcellularLocation>
</comment>
<keyword evidence="9" id="KW-1185">Reference proteome</keyword>
<dbReference type="OMA" id="HFEIWIA"/>
<keyword evidence="6" id="KW-0067">ATP-binding</keyword>
<dbReference type="SMART" id="SM00368">
    <property type="entry name" value="LRR_RI"/>
    <property type="match status" value="2"/>
</dbReference>
<dbReference type="SUPFAM" id="SSF52047">
    <property type="entry name" value="RNI-like"/>
    <property type="match status" value="1"/>
</dbReference>
<evidence type="ECO:0000256" key="5">
    <source>
        <dbReference type="ARBA" id="ARBA00022741"/>
    </source>
</evidence>
<dbReference type="Gene3D" id="3.80.10.10">
    <property type="entry name" value="Ribonuclease Inhibitor"/>
    <property type="match status" value="1"/>
</dbReference>
<evidence type="ECO:0000256" key="2">
    <source>
        <dbReference type="ARBA" id="ARBA00022490"/>
    </source>
</evidence>
<dbReference type="GO" id="GO:0005524">
    <property type="term" value="F:ATP binding"/>
    <property type="evidence" value="ECO:0007669"/>
    <property type="project" value="UniProtKB-KW"/>
</dbReference>
<dbReference type="InterPro" id="IPR041075">
    <property type="entry name" value="NOD1/2_WH"/>
</dbReference>
<keyword evidence="3" id="KW-0433">Leucine-rich repeat</keyword>
<dbReference type="Bgee" id="ENSNBRG00000021485">
    <property type="expression patterns" value="Expressed in mesonephros and 1 other cell type or tissue"/>
</dbReference>
<dbReference type="FunFam" id="3.40.50.300:FF:001524">
    <property type="entry name" value="Si:dkey-126g1.7"/>
    <property type="match status" value="1"/>
</dbReference>
<dbReference type="InterPro" id="IPR051261">
    <property type="entry name" value="NLR"/>
</dbReference>
<dbReference type="PANTHER" id="PTHR24106">
    <property type="entry name" value="NACHT, LRR AND CARD DOMAINS-CONTAINING"/>
    <property type="match status" value="1"/>
</dbReference>
<evidence type="ECO:0000259" key="7">
    <source>
        <dbReference type="PROSITE" id="PS50837"/>
    </source>
</evidence>
<accession>A0A3Q4I0M7</accession>
<dbReference type="Pfam" id="PF05729">
    <property type="entry name" value="NACHT"/>
    <property type="match status" value="1"/>
</dbReference>
<dbReference type="Pfam" id="PF14484">
    <property type="entry name" value="FISNA"/>
    <property type="match status" value="1"/>
</dbReference>
<dbReference type="GeneTree" id="ENSGT01150000286915"/>
<dbReference type="AlphaFoldDB" id="A0A3Q4I0M7"/>
<dbReference type="InterPro" id="IPR027417">
    <property type="entry name" value="P-loop_NTPase"/>
</dbReference>
<keyword evidence="5" id="KW-0547">Nucleotide-binding</keyword>
<dbReference type="PROSITE" id="PS50837">
    <property type="entry name" value="NACHT"/>
    <property type="match status" value="1"/>
</dbReference>
<dbReference type="InterPro" id="IPR007111">
    <property type="entry name" value="NACHT_NTPase"/>
</dbReference>
<keyword evidence="2" id="KW-0963">Cytoplasm</keyword>
<dbReference type="SMART" id="SM01288">
    <property type="entry name" value="FISNA"/>
    <property type="match status" value="1"/>
</dbReference>
<dbReference type="Proteomes" id="UP000261580">
    <property type="component" value="Unassembled WGS sequence"/>
</dbReference>
<evidence type="ECO:0000313" key="9">
    <source>
        <dbReference type="Proteomes" id="UP000261580"/>
    </source>
</evidence>
<proteinExistence type="predicted"/>
<name>A0A3Q4I0M7_NEOBR</name>
<dbReference type="InterPro" id="IPR041267">
    <property type="entry name" value="NLRP_HD2"/>
</dbReference>